<reference evidence="9 10" key="1">
    <citation type="submission" date="2020-02" db="EMBL/GenBank/DDBJ databases">
        <title>Paenibacillus sp. nov., isolated from rhizosphere soil of tomato.</title>
        <authorList>
            <person name="Weon H.-Y."/>
            <person name="Lee S.A."/>
        </authorList>
    </citation>
    <scope>NUCLEOTIDE SEQUENCE [LARGE SCALE GENOMIC DNA]</scope>
    <source>
        <strain evidence="9 10">14171R-81</strain>
    </source>
</reference>
<name>A0A6C0P5H7_9BACL</name>
<evidence type="ECO:0000313" key="10">
    <source>
        <dbReference type="Proteomes" id="UP000479114"/>
    </source>
</evidence>
<feature type="domain" description="Nitroreductase" evidence="8">
    <location>
        <begin position="17"/>
        <end position="199"/>
    </location>
</feature>
<dbReference type="SUPFAM" id="SSF55469">
    <property type="entry name" value="FMN-dependent nitroreductase-like"/>
    <property type="match status" value="1"/>
</dbReference>
<dbReference type="PANTHER" id="PTHR23026">
    <property type="entry name" value="NADPH NITROREDUCTASE"/>
    <property type="match status" value="1"/>
</dbReference>
<dbReference type="EMBL" id="CP048286">
    <property type="protein sequence ID" value="QHW33601.1"/>
    <property type="molecule type" value="Genomic_DNA"/>
</dbReference>
<keyword evidence="7" id="KW-0520">NAD</keyword>
<comment type="similarity">
    <text evidence="2">Belongs to the nitroreductase family.</text>
</comment>
<dbReference type="InterPro" id="IPR050627">
    <property type="entry name" value="Nitroreductase/BluB"/>
</dbReference>
<dbReference type="CDD" id="cd02149">
    <property type="entry name" value="NfsB-like"/>
    <property type="match status" value="1"/>
</dbReference>
<dbReference type="PANTHER" id="PTHR23026:SF125">
    <property type="entry name" value="OXYGEN-INSENSITIVE NAD(P)H NITROREDUCTASE"/>
    <property type="match status" value="1"/>
</dbReference>
<evidence type="ECO:0000256" key="6">
    <source>
        <dbReference type="ARBA" id="ARBA00023002"/>
    </source>
</evidence>
<keyword evidence="6" id="KW-0560">Oxidoreductase</keyword>
<dbReference type="Gene3D" id="3.40.109.10">
    <property type="entry name" value="NADH Oxidase"/>
    <property type="match status" value="1"/>
</dbReference>
<keyword evidence="4" id="KW-0288">FMN</keyword>
<comment type="cofactor">
    <cofactor evidence="1">
        <name>FMN</name>
        <dbReference type="ChEBI" id="CHEBI:58210"/>
    </cofactor>
</comment>
<gene>
    <name evidence="9" type="ORF">GZH47_24255</name>
</gene>
<proteinExistence type="inferred from homology"/>
<keyword evidence="10" id="KW-1185">Reference proteome</keyword>
<evidence type="ECO:0000256" key="4">
    <source>
        <dbReference type="ARBA" id="ARBA00022643"/>
    </source>
</evidence>
<dbReference type="Pfam" id="PF00881">
    <property type="entry name" value="Nitroreductase"/>
    <property type="match status" value="1"/>
</dbReference>
<dbReference type="GO" id="GO:0046256">
    <property type="term" value="P:2,4,6-trinitrotoluene catabolic process"/>
    <property type="evidence" value="ECO:0007669"/>
    <property type="project" value="TreeGrafter"/>
</dbReference>
<evidence type="ECO:0000259" key="8">
    <source>
        <dbReference type="Pfam" id="PF00881"/>
    </source>
</evidence>
<dbReference type="KEGG" id="prz:GZH47_24255"/>
<dbReference type="Proteomes" id="UP000479114">
    <property type="component" value="Chromosome"/>
</dbReference>
<accession>A0A6C0P5H7</accession>
<dbReference type="InterPro" id="IPR000415">
    <property type="entry name" value="Nitroreductase-like"/>
</dbReference>
<evidence type="ECO:0000256" key="5">
    <source>
        <dbReference type="ARBA" id="ARBA00022857"/>
    </source>
</evidence>
<evidence type="ECO:0000256" key="2">
    <source>
        <dbReference type="ARBA" id="ARBA00007118"/>
    </source>
</evidence>
<dbReference type="GO" id="GO:0005829">
    <property type="term" value="C:cytosol"/>
    <property type="evidence" value="ECO:0007669"/>
    <property type="project" value="TreeGrafter"/>
</dbReference>
<evidence type="ECO:0000256" key="7">
    <source>
        <dbReference type="ARBA" id="ARBA00023027"/>
    </source>
</evidence>
<dbReference type="GO" id="GO:0046857">
    <property type="term" value="F:oxidoreductase activity, acting on other nitrogenous compounds as donors, with NAD or NADP as acceptor"/>
    <property type="evidence" value="ECO:0007669"/>
    <property type="project" value="TreeGrafter"/>
</dbReference>
<dbReference type="InterPro" id="IPR029479">
    <property type="entry name" value="Nitroreductase"/>
</dbReference>
<evidence type="ECO:0000313" key="9">
    <source>
        <dbReference type="EMBL" id="QHW33601.1"/>
    </source>
</evidence>
<organism evidence="9 10">
    <name type="scientific">Paenibacillus rhizovicinus</name>
    <dbReference type="NCBI Taxonomy" id="2704463"/>
    <lineage>
        <taxon>Bacteria</taxon>
        <taxon>Bacillati</taxon>
        <taxon>Bacillota</taxon>
        <taxon>Bacilli</taxon>
        <taxon>Bacillales</taxon>
        <taxon>Paenibacillaceae</taxon>
        <taxon>Paenibacillus</taxon>
    </lineage>
</organism>
<keyword evidence="3" id="KW-0285">Flavoprotein</keyword>
<keyword evidence="5" id="KW-0521">NADP</keyword>
<dbReference type="RefSeq" id="WP_162643599.1">
    <property type="nucleotide sequence ID" value="NZ_CP048286.1"/>
</dbReference>
<sequence length="220" mass="25271">MNTNATKKEVLEAYHFRHAAKAFDPTRKISEEDFRFILETGRLSPSSNGLEAWKFLVVQNPELREELRPFAYGAYNQLPTASHMVVILARKGLIPESPYIYEQLTKVKKYPAEMVRNNVGAWHDFFDSFHLDNERARTAWASKQTYIALGNMMTSAAMIGIDSCPIEGFVPDRVNEILAQRGLLGDDEYEVSVMVAFGYRAKEPRDKTRRTMEQVSEWIL</sequence>
<evidence type="ECO:0000256" key="3">
    <source>
        <dbReference type="ARBA" id="ARBA00022630"/>
    </source>
</evidence>
<protein>
    <submittedName>
        <fullName evidence="9">NAD(P)H-dependent oxidoreductase</fullName>
    </submittedName>
</protein>
<dbReference type="AlphaFoldDB" id="A0A6C0P5H7"/>
<dbReference type="InterPro" id="IPR033878">
    <property type="entry name" value="NfsB-like"/>
</dbReference>
<evidence type="ECO:0000256" key="1">
    <source>
        <dbReference type="ARBA" id="ARBA00001917"/>
    </source>
</evidence>